<protein>
    <recommendedName>
        <fullName evidence="2">triose-phosphate isomerase</fullName>
        <ecNumber evidence="2">5.3.1.1</ecNumber>
    </recommendedName>
</protein>
<keyword evidence="3" id="KW-0312">Gluconeogenesis</keyword>
<evidence type="ECO:0000256" key="5">
    <source>
        <dbReference type="ARBA" id="ARBA00023152"/>
    </source>
</evidence>
<dbReference type="HAMAP" id="MF_00147_B">
    <property type="entry name" value="TIM_B"/>
    <property type="match status" value="1"/>
</dbReference>
<evidence type="ECO:0000256" key="1">
    <source>
        <dbReference type="ARBA" id="ARBA00004680"/>
    </source>
</evidence>
<dbReference type="InterPro" id="IPR020861">
    <property type="entry name" value="Triosephosphate_isomerase_AS"/>
</dbReference>
<keyword evidence="6 7" id="KW-0413">Isomerase</keyword>
<dbReference type="PANTHER" id="PTHR21139:SF42">
    <property type="entry name" value="TRIOSEPHOSPHATE ISOMERASE"/>
    <property type="match status" value="1"/>
</dbReference>
<dbReference type="InterPro" id="IPR000652">
    <property type="entry name" value="Triosephosphate_isomerase"/>
</dbReference>
<dbReference type="PROSITE" id="PS51440">
    <property type="entry name" value="TIM_2"/>
    <property type="match status" value="1"/>
</dbReference>
<dbReference type="CDD" id="cd00311">
    <property type="entry name" value="TIM"/>
    <property type="match status" value="1"/>
</dbReference>
<dbReference type="PANTHER" id="PTHR21139">
    <property type="entry name" value="TRIOSEPHOSPHATE ISOMERASE"/>
    <property type="match status" value="1"/>
</dbReference>
<keyword evidence="4" id="KW-0963">Cytoplasm</keyword>
<dbReference type="GO" id="GO:0005829">
    <property type="term" value="C:cytosol"/>
    <property type="evidence" value="ECO:0007669"/>
    <property type="project" value="TreeGrafter"/>
</dbReference>
<dbReference type="FunFam" id="3.20.20.70:FF:000016">
    <property type="entry name" value="Triosephosphate isomerase"/>
    <property type="match status" value="1"/>
</dbReference>
<dbReference type="InterPro" id="IPR035990">
    <property type="entry name" value="TIM_sf"/>
</dbReference>
<evidence type="ECO:0000256" key="6">
    <source>
        <dbReference type="ARBA" id="ARBA00023235"/>
    </source>
</evidence>
<accession>A0A3B0V7C9</accession>
<evidence type="ECO:0000313" key="7">
    <source>
        <dbReference type="EMBL" id="VAW27826.1"/>
    </source>
</evidence>
<evidence type="ECO:0000256" key="4">
    <source>
        <dbReference type="ARBA" id="ARBA00022490"/>
    </source>
</evidence>
<sequence length="253" mass="27307">MRKNIVAGNWKLNNTLDEGLKLASEVVNMTKDEVNNNVVIVLGTPFIHLSSVSKLAKENTNISVAAQDCSTHESGAYTGEISVSMIESTGASHVIIGHSERREYHNETNKELATKVDLALKAGLTPIFCCGESLDIRKSGKHEAFVSKQLTESLFHLTEEQMSKVVIAYEPIWAIGTGVTASSEQAQEMHKSLRAHIASKFGNTIANNASVLYGGSCKPTNANELFSQPDIDGGLIGGASLNARDFIDIIKSF</sequence>
<dbReference type="AlphaFoldDB" id="A0A3B0V7C9"/>
<gene>
    <name evidence="7" type="ORF">MNBD_BACTEROID06-401</name>
</gene>
<dbReference type="InterPro" id="IPR022896">
    <property type="entry name" value="TrioseP_Isoase_bac/euk"/>
</dbReference>
<dbReference type="Gene3D" id="3.20.20.70">
    <property type="entry name" value="Aldolase class I"/>
    <property type="match status" value="1"/>
</dbReference>
<evidence type="ECO:0000256" key="3">
    <source>
        <dbReference type="ARBA" id="ARBA00022432"/>
    </source>
</evidence>
<reference evidence="7" key="1">
    <citation type="submission" date="2018-06" db="EMBL/GenBank/DDBJ databases">
        <authorList>
            <person name="Zhirakovskaya E."/>
        </authorList>
    </citation>
    <scope>NUCLEOTIDE SEQUENCE</scope>
</reference>
<dbReference type="NCBIfam" id="TIGR00419">
    <property type="entry name" value="tim"/>
    <property type="match status" value="1"/>
</dbReference>
<comment type="pathway">
    <text evidence="1">Carbohydrate degradation; glycolysis; D-glyceraldehyde 3-phosphate from glycerone phosphate: step 1/1.</text>
</comment>
<dbReference type="EMBL" id="UOES01000310">
    <property type="protein sequence ID" value="VAW27826.1"/>
    <property type="molecule type" value="Genomic_DNA"/>
</dbReference>
<dbReference type="Pfam" id="PF00121">
    <property type="entry name" value="TIM"/>
    <property type="match status" value="1"/>
</dbReference>
<evidence type="ECO:0000256" key="2">
    <source>
        <dbReference type="ARBA" id="ARBA00011940"/>
    </source>
</evidence>
<dbReference type="GO" id="GO:0006094">
    <property type="term" value="P:gluconeogenesis"/>
    <property type="evidence" value="ECO:0007669"/>
    <property type="project" value="UniProtKB-KW"/>
</dbReference>
<dbReference type="GO" id="GO:0004807">
    <property type="term" value="F:triose-phosphate isomerase activity"/>
    <property type="evidence" value="ECO:0007669"/>
    <property type="project" value="UniProtKB-EC"/>
</dbReference>
<keyword evidence="5" id="KW-0324">Glycolysis</keyword>
<name>A0A3B0V7C9_9ZZZZ</name>
<dbReference type="PROSITE" id="PS00171">
    <property type="entry name" value="TIM_1"/>
    <property type="match status" value="1"/>
</dbReference>
<dbReference type="GO" id="GO:0046166">
    <property type="term" value="P:glyceraldehyde-3-phosphate biosynthetic process"/>
    <property type="evidence" value="ECO:0007669"/>
    <property type="project" value="TreeGrafter"/>
</dbReference>
<dbReference type="SUPFAM" id="SSF51351">
    <property type="entry name" value="Triosephosphate isomerase (TIM)"/>
    <property type="match status" value="1"/>
</dbReference>
<dbReference type="GO" id="GO:0019563">
    <property type="term" value="P:glycerol catabolic process"/>
    <property type="evidence" value="ECO:0007669"/>
    <property type="project" value="TreeGrafter"/>
</dbReference>
<dbReference type="EC" id="5.3.1.1" evidence="2"/>
<dbReference type="InterPro" id="IPR013785">
    <property type="entry name" value="Aldolase_TIM"/>
</dbReference>
<organism evidence="7">
    <name type="scientific">hydrothermal vent metagenome</name>
    <dbReference type="NCBI Taxonomy" id="652676"/>
    <lineage>
        <taxon>unclassified sequences</taxon>
        <taxon>metagenomes</taxon>
        <taxon>ecological metagenomes</taxon>
    </lineage>
</organism>
<dbReference type="GO" id="GO:0006096">
    <property type="term" value="P:glycolytic process"/>
    <property type="evidence" value="ECO:0007669"/>
    <property type="project" value="UniProtKB-KW"/>
</dbReference>
<proteinExistence type="inferred from homology"/>